<evidence type="ECO:0000313" key="14">
    <source>
        <dbReference type="Proteomes" id="UP000501991"/>
    </source>
</evidence>
<dbReference type="PANTHER" id="PTHR35457:SF1">
    <property type="entry name" value="HEME A SYNTHASE"/>
    <property type="match status" value="1"/>
</dbReference>
<keyword evidence="2" id="KW-1003">Cell membrane</keyword>
<evidence type="ECO:0000256" key="12">
    <source>
        <dbReference type="SAM" id="Phobius"/>
    </source>
</evidence>
<feature type="transmembrane region" description="Helical" evidence="12">
    <location>
        <begin position="172"/>
        <end position="193"/>
    </location>
</feature>
<gene>
    <name evidence="13" type="ORF">G3580_05205</name>
</gene>
<evidence type="ECO:0000313" key="13">
    <source>
        <dbReference type="EMBL" id="QID17089.1"/>
    </source>
</evidence>
<feature type="transmembrane region" description="Helical" evidence="12">
    <location>
        <begin position="241"/>
        <end position="262"/>
    </location>
</feature>
<evidence type="ECO:0000256" key="1">
    <source>
        <dbReference type="ARBA" id="ARBA00004141"/>
    </source>
</evidence>
<evidence type="ECO:0000256" key="3">
    <source>
        <dbReference type="ARBA" id="ARBA00022692"/>
    </source>
</evidence>
<dbReference type="EMBL" id="CP048836">
    <property type="protein sequence ID" value="QID17089.1"/>
    <property type="molecule type" value="Genomic_DNA"/>
</dbReference>
<feature type="transmembrane region" description="Helical" evidence="12">
    <location>
        <begin position="131"/>
        <end position="152"/>
    </location>
</feature>
<evidence type="ECO:0000256" key="5">
    <source>
        <dbReference type="ARBA" id="ARBA00022989"/>
    </source>
</evidence>
<evidence type="ECO:0000256" key="9">
    <source>
        <dbReference type="ARBA" id="ARBA00023136"/>
    </source>
</evidence>
<evidence type="ECO:0000256" key="6">
    <source>
        <dbReference type="ARBA" id="ARBA00023002"/>
    </source>
</evidence>
<evidence type="ECO:0000256" key="10">
    <source>
        <dbReference type="ARBA" id="ARBA00023157"/>
    </source>
</evidence>
<keyword evidence="4" id="KW-0479">Metal-binding</keyword>
<evidence type="ECO:0000256" key="7">
    <source>
        <dbReference type="ARBA" id="ARBA00023004"/>
    </source>
</evidence>
<comment type="pathway">
    <text evidence="11">Porphyrin-containing compound metabolism.</text>
</comment>
<protein>
    <submittedName>
        <fullName evidence="13">Heme A synthase</fullName>
    </submittedName>
</protein>
<dbReference type="KEGG" id="azq:G3580_05205"/>
<dbReference type="RefSeq" id="WP_173764254.1">
    <property type="nucleotide sequence ID" value="NZ_CP048836.1"/>
</dbReference>
<keyword evidence="7" id="KW-0408">Iron</keyword>
<reference evidence="13 14" key="1">
    <citation type="submission" date="2020-02" db="EMBL/GenBank/DDBJ databases">
        <title>Nitrogenibacter mangrovi gen. nov., sp. nov. isolated from mangrove sediment, a denitrifying betaproteobacterium.</title>
        <authorList>
            <person name="Liao H."/>
            <person name="Tian Y."/>
        </authorList>
    </citation>
    <scope>NUCLEOTIDE SEQUENCE [LARGE SCALE GENOMIC DNA]</scope>
    <source>
        <strain evidence="13 14">M9-3-2</strain>
    </source>
</reference>
<keyword evidence="14" id="KW-1185">Reference proteome</keyword>
<comment type="subcellular location">
    <subcellularLocation>
        <location evidence="1">Membrane</location>
        <topology evidence="1">Multi-pass membrane protein</topology>
    </subcellularLocation>
</comment>
<evidence type="ECO:0000256" key="2">
    <source>
        <dbReference type="ARBA" id="ARBA00022475"/>
    </source>
</evidence>
<keyword evidence="5 12" id="KW-1133">Transmembrane helix</keyword>
<sequence>MYRRLVFIALFLTFTVVVLGAFVRLSDAGLGCPDWPGCYGQLSPAHASEQIAEAVAEAPHGPVSMPKAWKEMIHRYLAATLGFGILVIALLAWRRRQDANVRVGIAIALVGVVIVQGLLGKWTVTLLLKPAIVTGHLIGGLTTMSLLALLALKAAGGQRYGVSSGLLRWARLSLLVVIAQIVLGGWTSTNYAALACTDFPTCRGSWWPAMDVANAFHVVRELGMTAQGDLLSNEALTAIHWMHRLGAAVVTIVLLVLAFRLIAAGRRAMGAAVAGALVVQVCLGIANVLFSLPLPLAVAHNAGAALLLLTMVVVNERLLPARQWGWVGRRKHENAYA</sequence>
<keyword evidence="8" id="KW-0350">Heme biosynthesis</keyword>
<keyword evidence="10" id="KW-1015">Disulfide bond</keyword>
<dbReference type="InterPro" id="IPR050450">
    <property type="entry name" value="COX15/CtaA_HemeA_synthase"/>
</dbReference>
<organism evidence="13 14">
    <name type="scientific">Nitrogeniibacter mangrovi</name>
    <dbReference type="NCBI Taxonomy" id="2016596"/>
    <lineage>
        <taxon>Bacteria</taxon>
        <taxon>Pseudomonadati</taxon>
        <taxon>Pseudomonadota</taxon>
        <taxon>Betaproteobacteria</taxon>
        <taxon>Rhodocyclales</taxon>
        <taxon>Zoogloeaceae</taxon>
        <taxon>Nitrogeniibacter</taxon>
    </lineage>
</organism>
<keyword evidence="6" id="KW-0560">Oxidoreductase</keyword>
<keyword evidence="3 12" id="KW-0812">Transmembrane</keyword>
<dbReference type="GO" id="GO:0006784">
    <property type="term" value="P:heme A biosynthetic process"/>
    <property type="evidence" value="ECO:0007669"/>
    <property type="project" value="InterPro"/>
</dbReference>
<dbReference type="GO" id="GO:0016491">
    <property type="term" value="F:oxidoreductase activity"/>
    <property type="evidence" value="ECO:0007669"/>
    <property type="project" value="UniProtKB-KW"/>
</dbReference>
<feature type="transmembrane region" description="Helical" evidence="12">
    <location>
        <begin position="100"/>
        <end position="119"/>
    </location>
</feature>
<accession>A0A6C1B278</accession>
<dbReference type="Proteomes" id="UP000501991">
    <property type="component" value="Chromosome"/>
</dbReference>
<dbReference type="AlphaFoldDB" id="A0A6C1B278"/>
<dbReference type="InterPro" id="IPR003780">
    <property type="entry name" value="COX15/CtaA_fam"/>
</dbReference>
<feature type="transmembrane region" description="Helical" evidence="12">
    <location>
        <begin position="296"/>
        <end position="314"/>
    </location>
</feature>
<evidence type="ECO:0000256" key="11">
    <source>
        <dbReference type="ARBA" id="ARBA00023444"/>
    </source>
</evidence>
<dbReference type="Pfam" id="PF02628">
    <property type="entry name" value="COX15-CtaA"/>
    <property type="match status" value="1"/>
</dbReference>
<name>A0A6C1B278_9RHOO</name>
<feature type="transmembrane region" description="Helical" evidence="12">
    <location>
        <begin position="269"/>
        <end position="290"/>
    </location>
</feature>
<feature type="transmembrane region" description="Helical" evidence="12">
    <location>
        <begin position="73"/>
        <end position="93"/>
    </location>
</feature>
<dbReference type="GO" id="GO:0016020">
    <property type="term" value="C:membrane"/>
    <property type="evidence" value="ECO:0007669"/>
    <property type="project" value="UniProtKB-SubCell"/>
</dbReference>
<proteinExistence type="predicted"/>
<dbReference type="PANTHER" id="PTHR35457">
    <property type="entry name" value="HEME A SYNTHASE"/>
    <property type="match status" value="1"/>
</dbReference>
<dbReference type="GO" id="GO:0046872">
    <property type="term" value="F:metal ion binding"/>
    <property type="evidence" value="ECO:0007669"/>
    <property type="project" value="UniProtKB-KW"/>
</dbReference>
<keyword evidence="9 12" id="KW-0472">Membrane</keyword>
<evidence type="ECO:0000256" key="8">
    <source>
        <dbReference type="ARBA" id="ARBA00023133"/>
    </source>
</evidence>
<evidence type="ECO:0000256" key="4">
    <source>
        <dbReference type="ARBA" id="ARBA00022723"/>
    </source>
</evidence>